<reference evidence="8" key="1">
    <citation type="submission" date="2025-08" db="UniProtKB">
        <authorList>
            <consortium name="RefSeq"/>
        </authorList>
    </citation>
    <scope>IDENTIFICATION</scope>
</reference>
<dbReference type="InterPro" id="IPR006612">
    <property type="entry name" value="THAP_Znf"/>
</dbReference>
<dbReference type="InterPro" id="IPR038441">
    <property type="entry name" value="THAP_Znf_sf"/>
</dbReference>
<dbReference type="PaxDb" id="121845-A0A1S3D2Z7"/>
<evidence type="ECO:0000313" key="7">
    <source>
        <dbReference type="Proteomes" id="UP000079169"/>
    </source>
</evidence>
<evidence type="ECO:0000256" key="1">
    <source>
        <dbReference type="ARBA" id="ARBA00022723"/>
    </source>
</evidence>
<keyword evidence="4 5" id="KW-0238">DNA-binding</keyword>
<dbReference type="GO" id="GO:0003677">
    <property type="term" value="F:DNA binding"/>
    <property type="evidence" value="ECO:0007669"/>
    <property type="project" value="UniProtKB-UniRule"/>
</dbReference>
<feature type="domain" description="THAP-type" evidence="6">
    <location>
        <begin position="1"/>
        <end position="84"/>
    </location>
</feature>
<accession>A0A1S3D2Z7</accession>
<dbReference type="OMA" id="AVCADHF"/>
<organism evidence="7 8">
    <name type="scientific">Diaphorina citri</name>
    <name type="common">Asian citrus psyllid</name>
    <dbReference type="NCBI Taxonomy" id="121845"/>
    <lineage>
        <taxon>Eukaryota</taxon>
        <taxon>Metazoa</taxon>
        <taxon>Ecdysozoa</taxon>
        <taxon>Arthropoda</taxon>
        <taxon>Hexapoda</taxon>
        <taxon>Insecta</taxon>
        <taxon>Pterygota</taxon>
        <taxon>Neoptera</taxon>
        <taxon>Paraneoptera</taxon>
        <taxon>Hemiptera</taxon>
        <taxon>Sternorrhyncha</taxon>
        <taxon>Psylloidea</taxon>
        <taxon>Psyllidae</taxon>
        <taxon>Diaphorininae</taxon>
        <taxon>Diaphorina</taxon>
    </lineage>
</organism>
<proteinExistence type="predicted"/>
<dbReference type="KEGG" id="dci:103510442"/>
<evidence type="ECO:0000256" key="4">
    <source>
        <dbReference type="ARBA" id="ARBA00023125"/>
    </source>
</evidence>
<evidence type="ECO:0000259" key="6">
    <source>
        <dbReference type="PROSITE" id="PS50950"/>
    </source>
</evidence>
<gene>
    <name evidence="8" type="primary">LOC103510442</name>
</gene>
<evidence type="ECO:0000256" key="2">
    <source>
        <dbReference type="ARBA" id="ARBA00022771"/>
    </source>
</evidence>
<evidence type="ECO:0000313" key="8">
    <source>
        <dbReference type="RefSeq" id="XP_008473321.1"/>
    </source>
</evidence>
<evidence type="ECO:0000256" key="3">
    <source>
        <dbReference type="ARBA" id="ARBA00022833"/>
    </source>
</evidence>
<name>A0A1S3D2Z7_DIACI</name>
<dbReference type="Pfam" id="PF05485">
    <property type="entry name" value="THAP"/>
    <property type="match status" value="1"/>
</dbReference>
<dbReference type="GO" id="GO:0008270">
    <property type="term" value="F:zinc ion binding"/>
    <property type="evidence" value="ECO:0007669"/>
    <property type="project" value="UniProtKB-KW"/>
</dbReference>
<dbReference type="Gene3D" id="6.20.210.20">
    <property type="entry name" value="THAP domain"/>
    <property type="match status" value="1"/>
</dbReference>
<dbReference type="RefSeq" id="XP_008473321.1">
    <property type="nucleotide sequence ID" value="XM_008475099.3"/>
</dbReference>
<evidence type="ECO:0000256" key="5">
    <source>
        <dbReference type="PROSITE-ProRule" id="PRU00309"/>
    </source>
</evidence>
<keyword evidence="3" id="KW-0862">Zinc</keyword>
<protein>
    <submittedName>
        <fullName evidence="8">Uncharacterized protein LOC103510442</fullName>
    </submittedName>
</protein>
<sequence length="103" mass="12047">MSSYRYCCVSLCNSTSKSTPDKVFISVPRDENRRKAWFNAMRRKNVLSSKTFAAVCADHFDLENDIENYYCYHDYQNLDIECSIHSKNVCNSESSRKIYVGDY</sequence>
<keyword evidence="1" id="KW-0479">Metal-binding</keyword>
<dbReference type="AlphaFoldDB" id="A0A1S3D2Z7"/>
<keyword evidence="2 5" id="KW-0863">Zinc-finger</keyword>
<keyword evidence="7" id="KW-1185">Reference proteome</keyword>
<dbReference type="SUPFAM" id="SSF57716">
    <property type="entry name" value="Glucocorticoid receptor-like (DNA-binding domain)"/>
    <property type="match status" value="1"/>
</dbReference>
<dbReference type="Proteomes" id="UP000079169">
    <property type="component" value="Unplaced"/>
</dbReference>
<dbReference type="GeneID" id="103510442"/>
<dbReference type="PROSITE" id="PS50950">
    <property type="entry name" value="ZF_THAP"/>
    <property type="match status" value="1"/>
</dbReference>